<evidence type="ECO:0000313" key="1">
    <source>
        <dbReference type="EMBL" id="CAH2236656.1"/>
    </source>
</evidence>
<keyword evidence="2" id="KW-1185">Reference proteome</keyword>
<dbReference type="OrthoDB" id="424543at2759"/>
<accession>A0A8S4RJ83</accession>
<comment type="caution">
    <text evidence="1">The sequence shown here is derived from an EMBL/GenBank/DDBJ whole genome shotgun (WGS) entry which is preliminary data.</text>
</comment>
<reference evidence="1" key="1">
    <citation type="submission" date="2022-03" db="EMBL/GenBank/DDBJ databases">
        <authorList>
            <person name="Lindestad O."/>
        </authorList>
    </citation>
    <scope>NUCLEOTIDE SEQUENCE</scope>
</reference>
<dbReference type="Proteomes" id="UP000838756">
    <property type="component" value="Unassembled WGS sequence"/>
</dbReference>
<dbReference type="EMBL" id="CAKXAJ010025216">
    <property type="protein sequence ID" value="CAH2236656.1"/>
    <property type="molecule type" value="Genomic_DNA"/>
</dbReference>
<proteinExistence type="predicted"/>
<dbReference type="AlphaFoldDB" id="A0A8S4RJ83"/>
<evidence type="ECO:0000313" key="2">
    <source>
        <dbReference type="Proteomes" id="UP000838756"/>
    </source>
</evidence>
<sequence>MKLLRWAAGVTRLDKVQNEYIRDSYKVDYGGTSTLCGTVTITENKSKRGRPAPTSWTTVAKDIKNANLIDVTTQDRESWRRTTYKTLPRG</sequence>
<gene>
    <name evidence="1" type="primary">jg16483</name>
    <name evidence="1" type="ORF">PAEG_LOCUS14009</name>
</gene>
<organism evidence="1 2">
    <name type="scientific">Pararge aegeria aegeria</name>
    <dbReference type="NCBI Taxonomy" id="348720"/>
    <lineage>
        <taxon>Eukaryota</taxon>
        <taxon>Metazoa</taxon>
        <taxon>Ecdysozoa</taxon>
        <taxon>Arthropoda</taxon>
        <taxon>Hexapoda</taxon>
        <taxon>Insecta</taxon>
        <taxon>Pterygota</taxon>
        <taxon>Neoptera</taxon>
        <taxon>Endopterygota</taxon>
        <taxon>Lepidoptera</taxon>
        <taxon>Glossata</taxon>
        <taxon>Ditrysia</taxon>
        <taxon>Papilionoidea</taxon>
        <taxon>Nymphalidae</taxon>
        <taxon>Satyrinae</taxon>
        <taxon>Satyrini</taxon>
        <taxon>Parargina</taxon>
        <taxon>Pararge</taxon>
    </lineage>
</organism>
<protein>
    <submittedName>
        <fullName evidence="1">Jg16483 protein</fullName>
    </submittedName>
</protein>
<name>A0A8S4RJ83_9NEOP</name>